<evidence type="ECO:0000313" key="3">
    <source>
        <dbReference type="WBParaSite" id="GPUH_0001894701-mRNA-1"/>
    </source>
</evidence>
<sequence length="97" mass="10954">MSPKVSTKNKGWQDRKPVPTTLEAVINGSVSSCFLDEMCTSSTRNTVRVPTVTDNTQKQQNQTYKYTLKDSQTLNGLVQYNVAGKKWSLRHLQGAYR</sequence>
<organism evidence="3">
    <name type="scientific">Gongylonema pulchrum</name>
    <dbReference type="NCBI Taxonomy" id="637853"/>
    <lineage>
        <taxon>Eukaryota</taxon>
        <taxon>Metazoa</taxon>
        <taxon>Ecdysozoa</taxon>
        <taxon>Nematoda</taxon>
        <taxon>Chromadorea</taxon>
        <taxon>Rhabditida</taxon>
        <taxon>Spirurina</taxon>
        <taxon>Spiruromorpha</taxon>
        <taxon>Spiruroidea</taxon>
        <taxon>Gongylonematidae</taxon>
        <taxon>Gongylonema</taxon>
    </lineage>
</organism>
<dbReference type="Proteomes" id="UP000271098">
    <property type="component" value="Unassembled WGS sequence"/>
</dbReference>
<proteinExistence type="predicted"/>
<gene>
    <name evidence="1" type="ORF">GPUH_LOCUS18922</name>
</gene>
<evidence type="ECO:0000313" key="1">
    <source>
        <dbReference type="EMBL" id="VDN32725.1"/>
    </source>
</evidence>
<keyword evidence="2" id="KW-1185">Reference proteome</keyword>
<dbReference type="AlphaFoldDB" id="A0A183ED81"/>
<name>A0A183ED81_9BILA</name>
<dbReference type="EMBL" id="UYRT01087591">
    <property type="protein sequence ID" value="VDN32725.1"/>
    <property type="molecule type" value="Genomic_DNA"/>
</dbReference>
<dbReference type="WBParaSite" id="GPUH_0001894701-mRNA-1">
    <property type="protein sequence ID" value="GPUH_0001894701-mRNA-1"/>
    <property type="gene ID" value="GPUH_0001894701"/>
</dbReference>
<evidence type="ECO:0000313" key="2">
    <source>
        <dbReference type="Proteomes" id="UP000271098"/>
    </source>
</evidence>
<reference evidence="1 2" key="2">
    <citation type="submission" date="2018-11" db="EMBL/GenBank/DDBJ databases">
        <authorList>
            <consortium name="Pathogen Informatics"/>
        </authorList>
    </citation>
    <scope>NUCLEOTIDE SEQUENCE [LARGE SCALE GENOMIC DNA]</scope>
</reference>
<reference evidence="3" key="1">
    <citation type="submission" date="2016-06" db="UniProtKB">
        <authorList>
            <consortium name="WormBaseParasite"/>
        </authorList>
    </citation>
    <scope>IDENTIFICATION</scope>
</reference>
<accession>A0A183ED81</accession>
<protein>
    <submittedName>
        <fullName evidence="1 3">Uncharacterized protein</fullName>
    </submittedName>
</protein>